<comment type="caution">
    <text evidence="1">The sequence shown here is derived from an EMBL/GenBank/DDBJ whole genome shotgun (WGS) entry which is preliminary data.</text>
</comment>
<organism evidence="1 2">
    <name type="scientific">Adineta ricciae</name>
    <name type="common">Rotifer</name>
    <dbReference type="NCBI Taxonomy" id="249248"/>
    <lineage>
        <taxon>Eukaryota</taxon>
        <taxon>Metazoa</taxon>
        <taxon>Spiralia</taxon>
        <taxon>Gnathifera</taxon>
        <taxon>Rotifera</taxon>
        <taxon>Eurotatoria</taxon>
        <taxon>Bdelloidea</taxon>
        <taxon>Adinetida</taxon>
        <taxon>Adinetidae</taxon>
        <taxon>Adineta</taxon>
    </lineage>
</organism>
<proteinExistence type="predicted"/>
<evidence type="ECO:0000313" key="1">
    <source>
        <dbReference type="EMBL" id="CAF0855985.1"/>
    </source>
</evidence>
<dbReference type="Proteomes" id="UP000663852">
    <property type="component" value="Unassembled WGS sequence"/>
</dbReference>
<sequence>MLWENDEFLQTNSLDDDFSLYLNDSSQEENISTVFKDNRESIINFADFWNDRSVDLSWLSDTVLNIPDEHSSLDVSQHKDLLLLSTPSNATSNVLTENDNIINDQHLVEDELCQNLDYDLREEIITYSDTVNEALEPAYFETITNDAILSNVAMVVKEHPHPAHRVRYQSDGKRFLPNSRKHPMTIQFLDLSTVTSLINGTFGVIMTMVTSTNNPDNQTFVHVNSIKYHTDDAIDLDYGSVFVPLTKSDINSCEKSFPRSSITCKKFDEYTFALASFDTSASDRHIKQYTVPNEDRMSKVAKGKQFSSDYDLHCYKIVFQLAVKQGNCICSLPVTCETDLINEQKTATKGVKRKSSPADTMDTSMIRPAKKAKLSVTRTTSGISKQVQGPCMDSPLSILAEGPYPR</sequence>
<dbReference type="EMBL" id="CAJNOJ010000023">
    <property type="protein sequence ID" value="CAF0855985.1"/>
    <property type="molecule type" value="Genomic_DNA"/>
</dbReference>
<dbReference type="OrthoDB" id="10010505at2759"/>
<protein>
    <submittedName>
        <fullName evidence="1">Uncharacterized protein</fullName>
    </submittedName>
</protein>
<gene>
    <name evidence="1" type="ORF">EDS130_LOCUS7558</name>
</gene>
<name>A0A813W5L1_ADIRI</name>
<dbReference type="AlphaFoldDB" id="A0A813W5L1"/>
<reference evidence="1" key="1">
    <citation type="submission" date="2021-02" db="EMBL/GenBank/DDBJ databases">
        <authorList>
            <person name="Nowell W R."/>
        </authorList>
    </citation>
    <scope>NUCLEOTIDE SEQUENCE</scope>
</reference>
<accession>A0A813W5L1</accession>
<evidence type="ECO:0000313" key="2">
    <source>
        <dbReference type="Proteomes" id="UP000663852"/>
    </source>
</evidence>